<feature type="coiled-coil region" evidence="1">
    <location>
        <begin position="129"/>
        <end position="159"/>
    </location>
</feature>
<dbReference type="AlphaFoldDB" id="A0A6S8U2X0"/>
<feature type="region of interest" description="Disordered" evidence="2">
    <location>
        <begin position="80"/>
        <end position="109"/>
    </location>
</feature>
<evidence type="ECO:0000313" key="4">
    <source>
        <dbReference type="EMBL" id="CAE0464899.1"/>
    </source>
</evidence>
<protein>
    <submittedName>
        <fullName evidence="3">Uncharacterized protein</fullName>
    </submittedName>
</protein>
<feature type="region of interest" description="Disordered" evidence="2">
    <location>
        <begin position="407"/>
        <end position="435"/>
    </location>
</feature>
<evidence type="ECO:0000256" key="1">
    <source>
        <dbReference type="SAM" id="Coils"/>
    </source>
</evidence>
<gene>
    <name evidence="3" type="ORF">CDEB00056_LOCUS9738</name>
    <name evidence="4" type="ORF">CDEB00056_LOCUS9740</name>
</gene>
<accession>A0A6S8U2X0</accession>
<sequence length="452" mass="52133">MAEDKKKDPWVVVSEFYPTDQDLQDEVATLQSFSSKYDIEGPKKGFEKWEEAVNHARQIRSSSCWFEGWDELYECCEDSEKYKDDDDEDEDEEEEYSDEPELPWCSSDLENYDNDEEQVIYVVLLSNYNAEIERRNNVLREAWEEHQKKEEKAKEAKSEKLKRAGRVYYSFPPPPRGVDIPADMEIILIDGKIFDAPREDQLEFKDDGTLEPLPLSRLAFCTSIQMRIAGLNRRTEECDLLIVQKQTEGIFETCTELIELHWLGASHISRIIGDESGPHAKKFMKNRVKTLALPCSFHFDPDDLMALKSCKSLERLDLRNSFDMELGIHHHFGFGLGIGDDSDDGEQGELPYTEAFSYIVENCMGLKYIDLEGLRSDVDNISLMEYTLDSDALQHARCNGVNVKILETDTDENGTSDEDDDDDEDSDYESEDFTEEEIRDALVRIFGLQLRG</sequence>
<organism evidence="3">
    <name type="scientific">Chaetoceros debilis</name>
    <dbReference type="NCBI Taxonomy" id="122233"/>
    <lineage>
        <taxon>Eukaryota</taxon>
        <taxon>Sar</taxon>
        <taxon>Stramenopiles</taxon>
        <taxon>Ochrophyta</taxon>
        <taxon>Bacillariophyta</taxon>
        <taxon>Coscinodiscophyceae</taxon>
        <taxon>Chaetocerotophycidae</taxon>
        <taxon>Chaetocerotales</taxon>
        <taxon>Chaetocerotaceae</taxon>
        <taxon>Chaetoceros</taxon>
    </lineage>
</organism>
<keyword evidence="1" id="KW-0175">Coiled coil</keyword>
<dbReference type="EMBL" id="HBIO01012531">
    <property type="protein sequence ID" value="CAE0464897.1"/>
    <property type="molecule type" value="Transcribed_RNA"/>
</dbReference>
<feature type="compositionally biased region" description="Acidic residues" evidence="2">
    <location>
        <begin position="85"/>
        <end position="101"/>
    </location>
</feature>
<name>A0A6S8U2X0_9STRA</name>
<feature type="compositionally biased region" description="Acidic residues" evidence="2">
    <location>
        <begin position="408"/>
        <end position="435"/>
    </location>
</feature>
<evidence type="ECO:0000256" key="2">
    <source>
        <dbReference type="SAM" id="MobiDB-lite"/>
    </source>
</evidence>
<reference evidence="3" key="1">
    <citation type="submission" date="2021-01" db="EMBL/GenBank/DDBJ databases">
        <authorList>
            <person name="Corre E."/>
            <person name="Pelletier E."/>
            <person name="Niang G."/>
            <person name="Scheremetjew M."/>
            <person name="Finn R."/>
            <person name="Kale V."/>
            <person name="Holt S."/>
            <person name="Cochrane G."/>
            <person name="Meng A."/>
            <person name="Brown T."/>
            <person name="Cohen L."/>
        </authorList>
    </citation>
    <scope>NUCLEOTIDE SEQUENCE</scope>
    <source>
        <strain evidence="3">MM31A-1</strain>
    </source>
</reference>
<evidence type="ECO:0000313" key="3">
    <source>
        <dbReference type="EMBL" id="CAE0464897.1"/>
    </source>
</evidence>
<dbReference type="EMBL" id="HBIO01012533">
    <property type="protein sequence ID" value="CAE0464899.1"/>
    <property type="molecule type" value="Transcribed_RNA"/>
</dbReference>
<proteinExistence type="predicted"/>